<evidence type="ECO:0000256" key="1">
    <source>
        <dbReference type="SAM" id="MobiDB-lite"/>
    </source>
</evidence>
<feature type="region of interest" description="Disordered" evidence="1">
    <location>
        <begin position="1"/>
        <end position="66"/>
    </location>
</feature>
<name>A0A409X9S0_9AGAR</name>
<evidence type="ECO:0000313" key="3">
    <source>
        <dbReference type="Proteomes" id="UP000284842"/>
    </source>
</evidence>
<dbReference type="EMBL" id="NHTK01004261">
    <property type="protein sequence ID" value="PPQ87502.1"/>
    <property type="molecule type" value="Genomic_DNA"/>
</dbReference>
<organism evidence="2 3">
    <name type="scientific">Panaeolus cyanescens</name>
    <dbReference type="NCBI Taxonomy" id="181874"/>
    <lineage>
        <taxon>Eukaryota</taxon>
        <taxon>Fungi</taxon>
        <taxon>Dikarya</taxon>
        <taxon>Basidiomycota</taxon>
        <taxon>Agaricomycotina</taxon>
        <taxon>Agaricomycetes</taxon>
        <taxon>Agaricomycetidae</taxon>
        <taxon>Agaricales</taxon>
        <taxon>Agaricineae</taxon>
        <taxon>Galeropsidaceae</taxon>
        <taxon>Panaeolus</taxon>
    </lineage>
</organism>
<sequence>IHVVGTSLSSPPSQPIAPAPSSADSTQGIPPDQSTTSNGEKEQSRSNRRRANKRRRKMEQNGHASTEWMIREHVQLSEPLILPIDQSQAQVSGSGYVGVTSKESKHALRKEYSLQEFLDKGFEVVKWDGRDARPILDSKGRICGVLAGRPRGPSFDAVLERTCSFLEDENRAEQFQASESKHRRGHFAAIACGLSFGGGQKTAQRLAPGPHGDLIRRFLAHRDIGCIASFADSAFRTWAPRLYNYYRTTLHKASAHAKEPINFPGSCFAAMSVNMGGRVCCFKHRDCVNLAFGWCAITALGDFNPEKGGHFVLWDLKLVIEFPPGSTILIPSAIFSHSNTTLDAGERRFSITQYTAGALFRWVENGFKTDKELQLLDPAHFDHMC</sequence>
<evidence type="ECO:0000313" key="2">
    <source>
        <dbReference type="EMBL" id="PPQ87502.1"/>
    </source>
</evidence>
<feature type="non-terminal residue" evidence="2">
    <location>
        <position position="385"/>
    </location>
</feature>
<accession>A0A409X9S0</accession>
<feature type="non-terminal residue" evidence="2">
    <location>
        <position position="1"/>
    </location>
</feature>
<comment type="caution">
    <text evidence="2">The sequence shown here is derived from an EMBL/GenBank/DDBJ whole genome shotgun (WGS) entry which is preliminary data.</text>
</comment>
<dbReference type="OrthoDB" id="3202607at2759"/>
<dbReference type="AlphaFoldDB" id="A0A409X9S0"/>
<dbReference type="InParanoid" id="A0A409X9S0"/>
<feature type="compositionally biased region" description="Basic residues" evidence="1">
    <location>
        <begin position="46"/>
        <end position="57"/>
    </location>
</feature>
<dbReference type="STRING" id="181874.A0A409X9S0"/>
<dbReference type="Gene3D" id="3.60.130.30">
    <property type="match status" value="1"/>
</dbReference>
<reference evidence="2 3" key="1">
    <citation type="journal article" date="2018" name="Evol. Lett.">
        <title>Horizontal gene cluster transfer increased hallucinogenic mushroom diversity.</title>
        <authorList>
            <person name="Reynolds H.T."/>
            <person name="Vijayakumar V."/>
            <person name="Gluck-Thaler E."/>
            <person name="Korotkin H.B."/>
            <person name="Matheny P.B."/>
            <person name="Slot J.C."/>
        </authorList>
    </citation>
    <scope>NUCLEOTIDE SEQUENCE [LARGE SCALE GENOMIC DNA]</scope>
    <source>
        <strain evidence="2 3">2629</strain>
    </source>
</reference>
<dbReference type="Proteomes" id="UP000284842">
    <property type="component" value="Unassembled WGS sequence"/>
</dbReference>
<protein>
    <submittedName>
        <fullName evidence="2">Uncharacterized protein</fullName>
    </submittedName>
</protein>
<feature type="compositionally biased region" description="Polar residues" evidence="1">
    <location>
        <begin position="26"/>
        <end position="38"/>
    </location>
</feature>
<gene>
    <name evidence="2" type="ORF">CVT24_010756</name>
</gene>
<keyword evidence="3" id="KW-1185">Reference proteome</keyword>
<proteinExistence type="predicted"/>